<keyword evidence="5" id="KW-0472">Membrane</keyword>
<dbReference type="Proteomes" id="UP001152885">
    <property type="component" value="Unassembled WGS sequence"/>
</dbReference>
<dbReference type="GO" id="GO:0030117">
    <property type="term" value="C:membrane coat"/>
    <property type="evidence" value="ECO:0007669"/>
    <property type="project" value="InterPro"/>
</dbReference>
<dbReference type="GO" id="GO:0006886">
    <property type="term" value="P:intracellular protein transport"/>
    <property type="evidence" value="ECO:0007669"/>
    <property type="project" value="InterPro"/>
</dbReference>
<dbReference type="Gene3D" id="1.25.10.10">
    <property type="entry name" value="Leucine-rich Repeat Variant"/>
    <property type="match status" value="1"/>
</dbReference>
<feature type="region of interest" description="Disordered" evidence="6">
    <location>
        <begin position="957"/>
        <end position="1040"/>
    </location>
</feature>
<evidence type="ECO:0000256" key="3">
    <source>
        <dbReference type="ARBA" id="ARBA00022448"/>
    </source>
</evidence>
<accession>A0A9W4TUS4</accession>
<dbReference type="InterPro" id="IPR011989">
    <property type="entry name" value="ARM-like"/>
</dbReference>
<reference evidence="8" key="1">
    <citation type="submission" date="2022-12" db="EMBL/GenBank/DDBJ databases">
        <authorList>
            <person name="Brejova B."/>
        </authorList>
    </citation>
    <scope>NUCLEOTIDE SEQUENCE</scope>
</reference>
<evidence type="ECO:0000256" key="1">
    <source>
        <dbReference type="ARBA" id="ARBA00004308"/>
    </source>
</evidence>
<dbReference type="InterPro" id="IPR002553">
    <property type="entry name" value="Clathrin/coatomer_adapt-like_N"/>
</dbReference>
<keyword evidence="3" id="KW-0813">Transport</keyword>
<dbReference type="AlphaFoldDB" id="A0A9W4TUS4"/>
<evidence type="ECO:0000256" key="6">
    <source>
        <dbReference type="SAM" id="MobiDB-lite"/>
    </source>
</evidence>
<evidence type="ECO:0000313" key="8">
    <source>
        <dbReference type="EMBL" id="CAI5757259.1"/>
    </source>
</evidence>
<feature type="domain" description="Clathrin/coatomer adaptor adaptin-like N-terminal" evidence="7">
    <location>
        <begin position="376"/>
        <end position="891"/>
    </location>
</feature>
<dbReference type="GO" id="GO:0012505">
    <property type="term" value="C:endomembrane system"/>
    <property type="evidence" value="ECO:0007669"/>
    <property type="project" value="UniProtKB-SubCell"/>
</dbReference>
<sequence>MCSVRSATHSGSWYTSNATKLKQQLDTLFKKAQNLQSGVSTNDSNLTDVKGARILVGPHAGYTYSGERLAEAFNSWDISKVKRIFLLGPSHHVYFKNYALLSPFEAYETPLGNLPVDIETCELLSNLTSKKNGSAIFKYMSEDIDEDEHSFEMHAPFIYYKGSKAPNGIPSIIPILISGMDDNLQSEIVESLLPFVENEENHFIISSDFCHWGSRFGYTKYLTIEEDGKPNLQKLDSQLSSISSFGKFKKGDLEIFESIEMLDKLALKIASSGSSLDWKNYIKTSGNTICGQKPISIILKLLESYKLNSDQVFNWIGYSQSNPVKRSNESSVSYASGYVFFFSTEPPQIINTDFSTFFNMSDGKLFSKCKSTELRAELELAFKKSKPNSKIKVVLHKVIANIILNNHELVHLMKDIISLLKIDDIEIRKLCFEYVINYGMNSNEVTEVIPYLNRFKNDSNPILRSLTLKAATSINKPDFNNLSVQLIKSAFQDPDPYLRKTAAYSVSRLFQHDPIMTEQENLVEELNQLLYDDSPLVISNALASLNYITENSRKFDLVINKNHTLKLISLLLTANEWQQTYLINSLMSYIPQDDEESLNLIEHILPGLQHENSSVVLNSIKVIVYFCNYCKSPELRIPILSKRLGTSLCALLSKDSEIQFLVLRNVILLLLGQKNIVHFDVEMFYCKFDDPIYIKDTKLEIIYLLANQQNVSSVLLELEEYATEVDISMARKAIRAFGNLAVKLENAAESCVEILCDLISNGISYIVQESAIVLKNILRKYPGQFNYAIEEIIKQYKLIDEPDAKTAIIWIIGQCSEIIADSKLILSELIANFKDDPIEVQLSIITATTKMYLKNPIESENILNVLKIATEEVDNPDIRDRGFMYWRLLSSEHSSENDEFQSNTKKIVLNDNPIITSENDNINPQILEELELNIGTLASIYLKPVSVVFRLAKHKQLPKSPALQRNKNESKSTSSNNSNLSLPQGISRSASPHKEVINRRMSASPNKEVLNRRMSYRRSRSNSDQISNQSSFEPKKEKENFTKEFTRKALIFTNKLANK</sequence>
<gene>
    <name evidence="8" type="ORF">CANVERA_P1776</name>
</gene>
<dbReference type="Pfam" id="PF01875">
    <property type="entry name" value="Memo"/>
    <property type="match status" value="1"/>
</dbReference>
<dbReference type="Gene3D" id="3.40.830.10">
    <property type="entry name" value="LigB-like"/>
    <property type="match status" value="1"/>
</dbReference>
<dbReference type="SUPFAM" id="SSF48371">
    <property type="entry name" value="ARM repeat"/>
    <property type="match status" value="1"/>
</dbReference>
<name>A0A9W4TUS4_9ASCO</name>
<dbReference type="PANTHER" id="PTHR11134">
    <property type="entry name" value="ADAPTOR COMPLEX SUBUNIT BETA FAMILY MEMBER"/>
    <property type="match status" value="1"/>
</dbReference>
<comment type="subcellular location">
    <subcellularLocation>
        <location evidence="1">Endomembrane system</location>
    </subcellularLocation>
</comment>
<evidence type="ECO:0000256" key="4">
    <source>
        <dbReference type="ARBA" id="ARBA00022927"/>
    </source>
</evidence>
<organism evidence="8 9">
    <name type="scientific">Candida verbasci</name>
    <dbReference type="NCBI Taxonomy" id="1227364"/>
    <lineage>
        <taxon>Eukaryota</taxon>
        <taxon>Fungi</taxon>
        <taxon>Dikarya</taxon>
        <taxon>Ascomycota</taxon>
        <taxon>Saccharomycotina</taxon>
        <taxon>Pichiomycetes</taxon>
        <taxon>Debaryomycetaceae</taxon>
        <taxon>Candida/Lodderomyces clade</taxon>
        <taxon>Candida</taxon>
    </lineage>
</organism>
<evidence type="ECO:0000259" key="7">
    <source>
        <dbReference type="Pfam" id="PF01602"/>
    </source>
</evidence>
<dbReference type="GO" id="GO:0016192">
    <property type="term" value="P:vesicle-mediated transport"/>
    <property type="evidence" value="ECO:0007669"/>
    <property type="project" value="InterPro"/>
</dbReference>
<keyword evidence="4" id="KW-0653">Protein transport</keyword>
<dbReference type="InterPro" id="IPR016024">
    <property type="entry name" value="ARM-type_fold"/>
</dbReference>
<dbReference type="OrthoDB" id="10254310at2759"/>
<dbReference type="HAMAP" id="MF_00055">
    <property type="entry name" value="MEMO1"/>
    <property type="match status" value="1"/>
</dbReference>
<protein>
    <recommendedName>
        <fullName evidence="7">Clathrin/coatomer adaptor adaptin-like N-terminal domain-containing protein</fullName>
    </recommendedName>
</protein>
<dbReference type="InterPro" id="IPR002737">
    <property type="entry name" value="MEMO1_fam"/>
</dbReference>
<dbReference type="EMBL" id="CANTUO010000001">
    <property type="protein sequence ID" value="CAI5757259.1"/>
    <property type="molecule type" value="Genomic_DNA"/>
</dbReference>
<comment type="similarity">
    <text evidence="2">Belongs to the adaptor complexes large subunit family.</text>
</comment>
<feature type="compositionally biased region" description="Low complexity" evidence="6">
    <location>
        <begin position="971"/>
        <end position="982"/>
    </location>
</feature>
<evidence type="ECO:0000313" key="9">
    <source>
        <dbReference type="Proteomes" id="UP001152885"/>
    </source>
</evidence>
<dbReference type="CDD" id="cd07361">
    <property type="entry name" value="MEMO_like"/>
    <property type="match status" value="1"/>
</dbReference>
<dbReference type="NCBIfam" id="TIGR04336">
    <property type="entry name" value="AmmeMemoSam_B"/>
    <property type="match status" value="1"/>
</dbReference>
<keyword evidence="9" id="KW-1185">Reference proteome</keyword>
<proteinExistence type="inferred from homology"/>
<evidence type="ECO:0000256" key="5">
    <source>
        <dbReference type="ARBA" id="ARBA00023136"/>
    </source>
</evidence>
<dbReference type="Pfam" id="PF01602">
    <property type="entry name" value="Adaptin_N"/>
    <property type="match status" value="1"/>
</dbReference>
<dbReference type="InterPro" id="IPR026739">
    <property type="entry name" value="AP_beta"/>
</dbReference>
<evidence type="ECO:0000256" key="2">
    <source>
        <dbReference type="ARBA" id="ARBA00006613"/>
    </source>
</evidence>
<comment type="caution">
    <text evidence="8">The sequence shown here is derived from an EMBL/GenBank/DDBJ whole genome shotgun (WGS) entry which is preliminary data.</text>
</comment>